<dbReference type="GO" id="GO:0004557">
    <property type="term" value="F:alpha-galactosidase activity"/>
    <property type="evidence" value="ECO:0007669"/>
    <property type="project" value="TreeGrafter"/>
</dbReference>
<dbReference type="PRINTS" id="PR00740">
    <property type="entry name" value="GLHYDRLASE27"/>
</dbReference>
<evidence type="ECO:0000256" key="7">
    <source>
        <dbReference type="ARBA" id="ARBA00022801"/>
    </source>
</evidence>
<keyword evidence="18" id="KW-1185">Reference proteome</keyword>
<dbReference type="InterPro" id="IPR000111">
    <property type="entry name" value="Glyco_hydro_27/36_CS"/>
</dbReference>
<dbReference type="EC" id="3.2.1.-" evidence="14"/>
<keyword evidence="10" id="KW-0325">Glycoprotein</keyword>
<keyword evidence="5" id="KW-0964">Secreted</keyword>
<dbReference type="EMBL" id="JAOTOJ010000014">
    <property type="protein sequence ID" value="KAK9393015.1"/>
    <property type="molecule type" value="Genomic_DNA"/>
</dbReference>
<keyword evidence="8" id="KW-0443">Lipid metabolism</keyword>
<dbReference type="GO" id="GO:0005764">
    <property type="term" value="C:lysosome"/>
    <property type="evidence" value="ECO:0007669"/>
    <property type="project" value="UniProtKB-SubCell"/>
</dbReference>
<dbReference type="Proteomes" id="UP001474421">
    <property type="component" value="Unassembled WGS sequence"/>
</dbReference>
<evidence type="ECO:0000256" key="8">
    <source>
        <dbReference type="ARBA" id="ARBA00023098"/>
    </source>
</evidence>
<evidence type="ECO:0000256" key="6">
    <source>
        <dbReference type="ARBA" id="ARBA00022656"/>
    </source>
</evidence>
<dbReference type="InterPro" id="IPR002241">
    <property type="entry name" value="Glyco_hydro_27"/>
</dbReference>
<dbReference type="SUPFAM" id="SSF51445">
    <property type="entry name" value="(Trans)glycosidases"/>
    <property type="match status" value="1"/>
</dbReference>
<feature type="compositionally biased region" description="Low complexity" evidence="15">
    <location>
        <begin position="774"/>
        <end position="793"/>
    </location>
</feature>
<dbReference type="GO" id="GO:0019377">
    <property type="term" value="P:glycolipid catabolic process"/>
    <property type="evidence" value="ECO:0007669"/>
    <property type="project" value="UniProtKB-ARBA"/>
</dbReference>
<proteinExistence type="inferred from homology"/>
<dbReference type="SUPFAM" id="SSF51011">
    <property type="entry name" value="Glycosyl hydrolase domain"/>
    <property type="match status" value="1"/>
</dbReference>
<dbReference type="InterPro" id="IPR033113">
    <property type="entry name" value="PLA2_histidine"/>
</dbReference>
<evidence type="ECO:0000256" key="9">
    <source>
        <dbReference type="ARBA" id="ARBA00023157"/>
    </source>
</evidence>
<dbReference type="PROSITE" id="PS00118">
    <property type="entry name" value="PA2_HIS"/>
    <property type="match status" value="1"/>
</dbReference>
<dbReference type="GO" id="GO:0016020">
    <property type="term" value="C:membrane"/>
    <property type="evidence" value="ECO:0007669"/>
    <property type="project" value="GOC"/>
</dbReference>
<dbReference type="AlphaFoldDB" id="A0AAW1ATK0"/>
<dbReference type="PANTHER" id="PTHR11452:SF93">
    <property type="entry name" value="ALPHA-GALACTOSIDASE"/>
    <property type="match status" value="1"/>
</dbReference>
<dbReference type="GO" id="GO:0090729">
    <property type="term" value="F:toxin activity"/>
    <property type="evidence" value="ECO:0007669"/>
    <property type="project" value="UniProtKB-KW"/>
</dbReference>
<evidence type="ECO:0000256" key="12">
    <source>
        <dbReference type="ARBA" id="ARBA00023295"/>
    </source>
</evidence>
<evidence type="ECO:0000256" key="1">
    <source>
        <dbReference type="ARBA" id="ARBA00004371"/>
    </source>
</evidence>
<dbReference type="Pfam" id="PF00068">
    <property type="entry name" value="Phospholip_A2_1"/>
    <property type="match status" value="1"/>
</dbReference>
<dbReference type="InterPro" id="IPR033112">
    <property type="entry name" value="PLA2_Asp_AS"/>
</dbReference>
<evidence type="ECO:0000256" key="3">
    <source>
        <dbReference type="ARBA" id="ARBA00009743"/>
    </source>
</evidence>
<dbReference type="InterPro" id="IPR016090">
    <property type="entry name" value="PLA2-like_dom"/>
</dbReference>
<comment type="subcellular location">
    <subcellularLocation>
        <location evidence="1">Lysosome</location>
    </subcellularLocation>
    <subcellularLocation>
        <location evidence="2">Secreted</location>
    </subcellularLocation>
</comment>
<evidence type="ECO:0000256" key="10">
    <source>
        <dbReference type="ARBA" id="ARBA00023180"/>
    </source>
</evidence>
<dbReference type="Gene3D" id="1.20.90.10">
    <property type="entry name" value="Phospholipase A2 domain"/>
    <property type="match status" value="1"/>
</dbReference>
<dbReference type="InterPro" id="IPR017853">
    <property type="entry name" value="GH"/>
</dbReference>
<keyword evidence="6" id="KW-0800">Toxin</keyword>
<evidence type="ECO:0000256" key="4">
    <source>
        <dbReference type="ARBA" id="ARBA00011738"/>
    </source>
</evidence>
<dbReference type="InterPro" id="IPR036444">
    <property type="entry name" value="PLipase_A2_dom_sf"/>
</dbReference>
<evidence type="ECO:0000256" key="13">
    <source>
        <dbReference type="RuleBase" id="RU003654"/>
    </source>
</evidence>
<evidence type="ECO:0000256" key="15">
    <source>
        <dbReference type="SAM" id="MobiDB-lite"/>
    </source>
</evidence>
<dbReference type="SMART" id="SM00085">
    <property type="entry name" value="PA2c"/>
    <property type="match status" value="1"/>
</dbReference>
<keyword evidence="9 14" id="KW-1015">Disulfide bond</keyword>
<feature type="domain" description="Phospholipase A2-like central" evidence="16">
    <location>
        <begin position="843"/>
        <end position="958"/>
    </location>
</feature>
<name>A0AAW1ATK0_CROAD</name>
<evidence type="ECO:0000259" key="16">
    <source>
        <dbReference type="SMART" id="SM00085"/>
    </source>
</evidence>
<dbReference type="FunFam" id="1.20.90.10:FF:000001">
    <property type="entry name" value="Basic phospholipase A2 homolog"/>
    <property type="match status" value="1"/>
</dbReference>
<dbReference type="CDD" id="cd00125">
    <property type="entry name" value="PLA2c"/>
    <property type="match status" value="1"/>
</dbReference>
<dbReference type="Pfam" id="PF16499">
    <property type="entry name" value="Melibiase_2"/>
    <property type="match status" value="1"/>
</dbReference>
<dbReference type="GO" id="GO:0004623">
    <property type="term" value="F:phospholipase A2 activity"/>
    <property type="evidence" value="ECO:0007669"/>
    <property type="project" value="InterPro"/>
</dbReference>
<evidence type="ECO:0000313" key="18">
    <source>
        <dbReference type="Proteomes" id="UP001474421"/>
    </source>
</evidence>
<comment type="subunit">
    <text evidence="4 14">Homodimer.</text>
</comment>
<reference evidence="17 18" key="1">
    <citation type="journal article" date="2024" name="Proc. Natl. Acad. Sci. U.S.A.">
        <title>The genetic regulatory architecture and epigenomic basis for age-related changes in rattlesnake venom.</title>
        <authorList>
            <person name="Hogan M.P."/>
            <person name="Holding M.L."/>
            <person name="Nystrom G.S."/>
            <person name="Colston T.J."/>
            <person name="Bartlett D.A."/>
            <person name="Mason A.J."/>
            <person name="Ellsworth S.A."/>
            <person name="Rautsaw R.M."/>
            <person name="Lawrence K.C."/>
            <person name="Strickland J.L."/>
            <person name="He B."/>
            <person name="Fraser P."/>
            <person name="Margres M.J."/>
            <person name="Gilbert D.M."/>
            <person name="Gibbs H.L."/>
            <person name="Parkinson C.L."/>
            <person name="Rokyta D.R."/>
        </authorList>
    </citation>
    <scope>NUCLEOTIDE SEQUENCE [LARGE SCALE GENOMIC DNA]</scope>
    <source>
        <strain evidence="17">DRR0105</strain>
    </source>
</reference>
<dbReference type="InterPro" id="IPR035373">
    <property type="entry name" value="Melibiase/NAGA_C"/>
</dbReference>
<dbReference type="GO" id="GO:0050482">
    <property type="term" value="P:arachidonate secretion"/>
    <property type="evidence" value="ECO:0007669"/>
    <property type="project" value="InterPro"/>
</dbReference>
<dbReference type="GO" id="GO:0016139">
    <property type="term" value="P:glycoside catabolic process"/>
    <property type="evidence" value="ECO:0007669"/>
    <property type="project" value="TreeGrafter"/>
</dbReference>
<comment type="similarity">
    <text evidence="3 14">Belongs to the glycosyl hydrolase 27 family.</text>
</comment>
<evidence type="ECO:0000256" key="2">
    <source>
        <dbReference type="ARBA" id="ARBA00004613"/>
    </source>
</evidence>
<dbReference type="FunFam" id="3.20.20.70:FF:000070">
    <property type="entry name" value="Alpha-galactosidase"/>
    <property type="match status" value="1"/>
</dbReference>
<accession>A0AAW1ATK0</accession>
<dbReference type="GO" id="GO:0005576">
    <property type="term" value="C:extracellular region"/>
    <property type="evidence" value="ECO:0007669"/>
    <property type="project" value="UniProtKB-SubCell"/>
</dbReference>
<dbReference type="PROSITE" id="PS00512">
    <property type="entry name" value="ALPHA_GALACTOSIDASE"/>
    <property type="match status" value="1"/>
</dbReference>
<dbReference type="InterPro" id="IPR013780">
    <property type="entry name" value="Glyco_hydro_b"/>
</dbReference>
<dbReference type="GO" id="GO:0009311">
    <property type="term" value="P:oligosaccharide metabolic process"/>
    <property type="evidence" value="ECO:0007669"/>
    <property type="project" value="TreeGrafter"/>
</dbReference>
<protein>
    <recommendedName>
        <fullName evidence="14">Alpha-galactosidase</fullName>
        <ecNumber evidence="14">3.2.1.-</ecNumber>
    </recommendedName>
</protein>
<dbReference type="InterPro" id="IPR013785">
    <property type="entry name" value="Aldolase_TIM"/>
</dbReference>
<organism evidence="17 18">
    <name type="scientific">Crotalus adamanteus</name>
    <name type="common">Eastern diamondback rattlesnake</name>
    <dbReference type="NCBI Taxonomy" id="8729"/>
    <lineage>
        <taxon>Eukaryota</taxon>
        <taxon>Metazoa</taxon>
        <taxon>Chordata</taxon>
        <taxon>Craniata</taxon>
        <taxon>Vertebrata</taxon>
        <taxon>Euteleostomi</taxon>
        <taxon>Lepidosauria</taxon>
        <taxon>Squamata</taxon>
        <taxon>Bifurcata</taxon>
        <taxon>Unidentata</taxon>
        <taxon>Episquamata</taxon>
        <taxon>Toxicofera</taxon>
        <taxon>Serpentes</taxon>
        <taxon>Colubroidea</taxon>
        <taxon>Viperidae</taxon>
        <taxon>Crotalinae</taxon>
        <taxon>Crotalus</taxon>
    </lineage>
</organism>
<dbReference type="Gene3D" id="2.60.40.1180">
    <property type="entry name" value="Golgi alpha-mannosidase II"/>
    <property type="match status" value="1"/>
</dbReference>
<comment type="similarity">
    <text evidence="13">Belongs to the phospholipase A2 family.</text>
</comment>
<keyword evidence="11" id="KW-0458">Lysosome</keyword>
<feature type="region of interest" description="Disordered" evidence="15">
    <location>
        <begin position="717"/>
        <end position="798"/>
    </location>
</feature>
<dbReference type="PANTHER" id="PTHR11452">
    <property type="entry name" value="ALPHA-GALACTOSIDASE/ALPHA-N-ACETYLGALACTOSAMINIDASE"/>
    <property type="match status" value="1"/>
</dbReference>
<comment type="caution">
    <text evidence="17">The sequence shown here is derived from an EMBL/GenBank/DDBJ whole genome shotgun (WGS) entry which is preliminary data.</text>
</comment>
<dbReference type="Pfam" id="PF17450">
    <property type="entry name" value="Melibiase_2_C"/>
    <property type="match status" value="1"/>
</dbReference>
<dbReference type="Gene3D" id="3.20.20.70">
    <property type="entry name" value="Aldolase class I"/>
    <property type="match status" value="1"/>
</dbReference>
<keyword evidence="12 14" id="KW-0326">Glycosidase</keyword>
<dbReference type="CDD" id="cd14792">
    <property type="entry name" value="GH27"/>
    <property type="match status" value="1"/>
</dbReference>
<keyword evidence="7 14" id="KW-0378">Hydrolase</keyword>
<feature type="compositionally biased region" description="Basic residues" evidence="15">
    <location>
        <begin position="730"/>
        <end position="747"/>
    </location>
</feature>
<evidence type="ECO:0000313" key="17">
    <source>
        <dbReference type="EMBL" id="KAK9393015.1"/>
    </source>
</evidence>
<dbReference type="SUPFAM" id="SSF48619">
    <property type="entry name" value="Phospholipase A2, PLA2"/>
    <property type="match status" value="1"/>
</dbReference>
<gene>
    <name evidence="17" type="ORF">NXF25_016277</name>
</gene>
<evidence type="ECO:0000256" key="11">
    <source>
        <dbReference type="ARBA" id="ARBA00023228"/>
    </source>
</evidence>
<evidence type="ECO:0000256" key="5">
    <source>
        <dbReference type="ARBA" id="ARBA00022525"/>
    </source>
</evidence>
<dbReference type="PROSITE" id="PS00119">
    <property type="entry name" value="PA2_ASP"/>
    <property type="match status" value="1"/>
</dbReference>
<feature type="region of interest" description="Disordered" evidence="15">
    <location>
        <begin position="525"/>
        <end position="555"/>
    </location>
</feature>
<dbReference type="GO" id="GO:0006644">
    <property type="term" value="P:phospholipid metabolic process"/>
    <property type="evidence" value="ECO:0007669"/>
    <property type="project" value="InterPro"/>
</dbReference>
<sequence>MEMCAKREVPPWAVLSGGVVRSRDVIEGAPCDAMRLLGKPASWARVSAVIQILLLRAGQARNAAAGLAPVLTISGEDSCRCQRPEVECKMPGRAFDSLTRRLLLFSLGILLGLARRVSPLDNGLLRTPPMGWEPWVRFKCNTDCAKDPENCISEHLIKAMADRLAADGWKKLGYEYVTLDDCWAAGKRDALGRLQADPQRFPSGMKALADYVHSKGLKFGIYSDLGNTTCAGYPGTTLDTVETDANTFAEWGVDMLKLDGCFSNSSLKAIGYPKMSRALNQTGRPIALSCSWPAYEGGLPPKVNYTLLGQICNFWRNYADIEDAWNSLFHIIEWYGDNQDILQPASGPGRWNDPDMLIVSDFGLSHEQSKVQAALWAILAAPFFISCNLRNISEEAKDMLQNPLLIYINQDLRGVQGRLLARKQNFEVWKRPLVNGQYAVAVLNNRTDGAPRSFATTPSLLGISGCRAGYRLYDVLGKLSMGIYALNDTISAKGEGAQGAFLERTGCFLLAVKLKKSSLKAHIQLPLGDSEGGGQQNQQKGPKGSHAVQGERSQSRGLRGALQAQAVASLGTGLTPLERLLNQESSGKKILEGLGVCQGQAGGRKMSWGMSQPHLIIQRVHPALVVLVRHDEMTQKKGLNSPFLKREAELSPTARHGTPKPGQAPQHRKPGKLTGGGGEWGASARGALQVGLGAAPPPQTDRCSLQLATLTPLSRAAGLAVAKGRPSTASRRRRREPRRALSSRRSARAVWRVWGGRGGRVGGEGDEDRREAAAEAQRPAGRGEAEASAAAPGRDGRAERGIGRLPGLSLMAPPLLPLLPLLLLGLVRSGCPLGNTPSRPRRGILQLAGMIQCTTGRTPLAYIRYGCYCGWGGRGWPKDQVDWCCFKHDCCYTRAEEESCAPKMRWYPWECQDSKAKCDDIEDKCQKMACECDRSAAKCLAKAPYNMTYLFWPDTQCGEKGPTCPDD</sequence>
<feature type="region of interest" description="Disordered" evidence="15">
    <location>
        <begin position="639"/>
        <end position="682"/>
    </location>
</feature>
<evidence type="ECO:0000256" key="14">
    <source>
        <dbReference type="RuleBase" id="RU361168"/>
    </source>
</evidence>